<keyword evidence="3" id="KW-1185">Reference proteome</keyword>
<evidence type="ECO:0000256" key="1">
    <source>
        <dbReference type="SAM" id="MobiDB-lite"/>
    </source>
</evidence>
<reference evidence="2 3" key="1">
    <citation type="submission" date="2024-01" db="EMBL/GenBank/DDBJ databases">
        <title>Comparative genomics of Cryptococcus and Kwoniella reveals pathogenesis evolution and contrasting modes of karyotype evolution via chromosome fusion or intercentromeric recombination.</title>
        <authorList>
            <person name="Coelho M.A."/>
            <person name="David-Palma M."/>
            <person name="Shea T."/>
            <person name="Bowers K."/>
            <person name="McGinley-Smith S."/>
            <person name="Mohammad A.W."/>
            <person name="Gnirke A."/>
            <person name="Yurkov A.M."/>
            <person name="Nowrousian M."/>
            <person name="Sun S."/>
            <person name="Cuomo C.A."/>
            <person name="Heitman J."/>
        </authorList>
    </citation>
    <scope>NUCLEOTIDE SEQUENCE [LARGE SCALE GENOMIC DNA]</scope>
    <source>
        <strain evidence="2">CBS 11374</strain>
    </source>
</reference>
<protein>
    <submittedName>
        <fullName evidence="2">Uncharacterized protein</fullName>
    </submittedName>
</protein>
<dbReference type="EMBL" id="CP141881">
    <property type="protein sequence ID" value="WRT63124.1"/>
    <property type="molecule type" value="Genomic_DNA"/>
</dbReference>
<sequence>MNETDHNETTGSGNSRKHHRHPSRALSPIMDPNTLKQIGWQPSPAKLSMIAKEGSELPTQGSGRLLHILDDELCTITYDTRGSQDTQLEVNLPDFPMQWQKVPLSQDEWGRNDANHIITASLQALSSLYTDQDNTLPQGRTKALFTNEAIEWWLIPTCPQNVPSGTNITSSAHSQTDDMMIGLRYKMNNSSSPTVALVSFENLERLSENFSASSKGPWTEACNAVRKGIKESGYIDIEVSTRMPGGRTSELRGTPGKSSISKEDSGRRSIVYRVDWSENVIDNEGKARPNRIPRLNESKVTTLRTMLLEHNQSSDLRSFYAK</sequence>
<gene>
    <name evidence="2" type="ORF">IL334_000027</name>
</gene>
<accession>A0ABZ1CPG5</accession>
<feature type="region of interest" description="Disordered" evidence="1">
    <location>
        <begin position="245"/>
        <end position="264"/>
    </location>
</feature>
<organism evidence="2 3">
    <name type="scientific">Kwoniella shivajii</name>
    <dbReference type="NCBI Taxonomy" id="564305"/>
    <lineage>
        <taxon>Eukaryota</taxon>
        <taxon>Fungi</taxon>
        <taxon>Dikarya</taxon>
        <taxon>Basidiomycota</taxon>
        <taxon>Agaricomycotina</taxon>
        <taxon>Tremellomycetes</taxon>
        <taxon>Tremellales</taxon>
        <taxon>Cryptococcaceae</taxon>
        <taxon>Kwoniella</taxon>
    </lineage>
</organism>
<dbReference type="Proteomes" id="UP001329825">
    <property type="component" value="Chromosome 1"/>
</dbReference>
<dbReference type="GeneID" id="87952158"/>
<name>A0ABZ1CPG5_9TREE</name>
<feature type="region of interest" description="Disordered" evidence="1">
    <location>
        <begin position="1"/>
        <end position="30"/>
    </location>
</feature>
<evidence type="ECO:0000313" key="2">
    <source>
        <dbReference type="EMBL" id="WRT63124.1"/>
    </source>
</evidence>
<evidence type="ECO:0000313" key="3">
    <source>
        <dbReference type="Proteomes" id="UP001329825"/>
    </source>
</evidence>
<proteinExistence type="predicted"/>
<dbReference type="RefSeq" id="XP_062787864.1">
    <property type="nucleotide sequence ID" value="XM_062931813.1"/>
</dbReference>